<dbReference type="OrthoDB" id="5023161at2"/>
<protein>
    <submittedName>
        <fullName evidence="1">Uncharacterized protein</fullName>
    </submittedName>
</protein>
<dbReference type="EMBL" id="VHQG01000001">
    <property type="protein sequence ID" value="TPW77451.1"/>
    <property type="molecule type" value="Genomic_DNA"/>
</dbReference>
<dbReference type="RefSeq" id="WP_141161979.1">
    <property type="nucleotide sequence ID" value="NZ_VHQG01000001.1"/>
</dbReference>
<name>A0A506XXG3_9MICO</name>
<dbReference type="Proteomes" id="UP000316252">
    <property type="component" value="Unassembled WGS sequence"/>
</dbReference>
<gene>
    <name evidence="1" type="ORF">FJ657_01850</name>
</gene>
<evidence type="ECO:0000313" key="1">
    <source>
        <dbReference type="EMBL" id="TPW77451.1"/>
    </source>
</evidence>
<keyword evidence="2" id="KW-1185">Reference proteome</keyword>
<evidence type="ECO:0000313" key="2">
    <source>
        <dbReference type="Proteomes" id="UP000316252"/>
    </source>
</evidence>
<organism evidence="1 2">
    <name type="scientific">Schumannella soli</name>
    <dbReference type="NCBI Taxonomy" id="2590779"/>
    <lineage>
        <taxon>Bacteria</taxon>
        <taxon>Bacillati</taxon>
        <taxon>Actinomycetota</taxon>
        <taxon>Actinomycetes</taxon>
        <taxon>Micrococcales</taxon>
        <taxon>Microbacteriaceae</taxon>
        <taxon>Schumannella</taxon>
    </lineage>
</organism>
<sequence>MPYRAEETIQRWVAEFLDLGYDSRGLVRVLPQDPVDGDNAGLVAVRLESIDTSIFIQPREVGSYDWVTTLDEEEKMREFTAAQLAALSAELVMVSALTAFLQAKSLELTAENRGAGVRDSG</sequence>
<proteinExistence type="predicted"/>
<reference evidence="1 2" key="1">
    <citation type="submission" date="2019-06" db="EMBL/GenBank/DDBJ databases">
        <authorList>
            <person name="Li F."/>
        </authorList>
    </citation>
    <scope>NUCLEOTIDE SEQUENCE [LARGE SCALE GENOMIC DNA]</scope>
    <source>
        <strain evidence="1 2">10F1D-1</strain>
    </source>
</reference>
<accession>A0A506XXG3</accession>
<comment type="caution">
    <text evidence="1">The sequence shown here is derived from an EMBL/GenBank/DDBJ whole genome shotgun (WGS) entry which is preliminary data.</text>
</comment>
<dbReference type="AlphaFoldDB" id="A0A506XXG3"/>